<organism evidence="1 2">
    <name type="scientific">Mycena citricolor</name>
    <dbReference type="NCBI Taxonomy" id="2018698"/>
    <lineage>
        <taxon>Eukaryota</taxon>
        <taxon>Fungi</taxon>
        <taxon>Dikarya</taxon>
        <taxon>Basidiomycota</taxon>
        <taxon>Agaricomycotina</taxon>
        <taxon>Agaricomycetes</taxon>
        <taxon>Agaricomycetidae</taxon>
        <taxon>Agaricales</taxon>
        <taxon>Marasmiineae</taxon>
        <taxon>Mycenaceae</taxon>
        <taxon>Mycena</taxon>
    </lineage>
</organism>
<evidence type="ECO:0008006" key="3">
    <source>
        <dbReference type="Google" id="ProtNLM"/>
    </source>
</evidence>
<name>A0AAD2K6J0_9AGAR</name>
<reference evidence="1" key="1">
    <citation type="submission" date="2023-11" db="EMBL/GenBank/DDBJ databases">
        <authorList>
            <person name="De Vega J J."/>
            <person name="De Vega J J."/>
        </authorList>
    </citation>
    <scope>NUCLEOTIDE SEQUENCE</scope>
</reference>
<sequence>MSPKSTHQATIEKASTYYLEPIVFLVENTLFKVPRYQFENKSGVFGTAFSIPSPDGEGSSDENPVKLEGIASKDFDALLTVLYPLSSLPTTPVLSADQWISVLKLANMWLFEQARELAIRQLESHSKTVDPIQRVLLGRRYDVSAWMRSGYTDIASRKESMSMDEARELGLDATWQISQLREARVAQHTLLIQHSNLYRNIDIANAFEAELRRADEAHRSLPPPPLELKPATFVVPPTSSSVLGQPLTTSERHPVFGQASFPTARSLTPSSRNSSDIGGFTAYTLVAPLAFGQTPLSQGPSSSSTG</sequence>
<keyword evidence="2" id="KW-1185">Reference proteome</keyword>
<gene>
    <name evidence="1" type="ORF">MYCIT1_LOCUS33206</name>
</gene>
<evidence type="ECO:0000313" key="2">
    <source>
        <dbReference type="Proteomes" id="UP001295794"/>
    </source>
</evidence>
<proteinExistence type="predicted"/>
<dbReference type="InterPro" id="IPR011333">
    <property type="entry name" value="SKP1/BTB/POZ_sf"/>
</dbReference>
<comment type="caution">
    <text evidence="1">The sequence shown here is derived from an EMBL/GenBank/DDBJ whole genome shotgun (WGS) entry which is preliminary data.</text>
</comment>
<accession>A0AAD2K6J0</accession>
<dbReference type="EMBL" id="CAVNYO010000444">
    <property type="protein sequence ID" value="CAK5281877.1"/>
    <property type="molecule type" value="Genomic_DNA"/>
</dbReference>
<dbReference type="SUPFAM" id="SSF54695">
    <property type="entry name" value="POZ domain"/>
    <property type="match status" value="1"/>
</dbReference>
<protein>
    <recommendedName>
        <fullName evidence="3">BTB domain-containing protein</fullName>
    </recommendedName>
</protein>
<dbReference type="Gene3D" id="3.30.710.10">
    <property type="entry name" value="Potassium Channel Kv1.1, Chain A"/>
    <property type="match status" value="1"/>
</dbReference>
<evidence type="ECO:0000313" key="1">
    <source>
        <dbReference type="EMBL" id="CAK5281877.1"/>
    </source>
</evidence>
<dbReference type="Proteomes" id="UP001295794">
    <property type="component" value="Unassembled WGS sequence"/>
</dbReference>
<dbReference type="AlphaFoldDB" id="A0AAD2K6J0"/>